<evidence type="ECO:0000256" key="4">
    <source>
        <dbReference type="ARBA" id="ARBA00022723"/>
    </source>
</evidence>
<dbReference type="Pfam" id="PF12367">
    <property type="entry name" value="PFO_beta_C"/>
    <property type="match status" value="1"/>
</dbReference>
<evidence type="ECO:0000256" key="8">
    <source>
        <dbReference type="ARBA" id="ARBA00023014"/>
    </source>
</evidence>
<keyword evidence="8" id="KW-0411">Iron-sulfur</keyword>
<dbReference type="PANTHER" id="PTHR48084">
    <property type="entry name" value="2-OXOGLUTARATE OXIDOREDUCTASE SUBUNIT KORB-RELATED"/>
    <property type="match status" value="1"/>
</dbReference>
<evidence type="ECO:0000256" key="6">
    <source>
        <dbReference type="ARBA" id="ARBA00023002"/>
    </source>
</evidence>
<dbReference type="CDD" id="cd03375">
    <property type="entry name" value="TPP_OGFOR"/>
    <property type="match status" value="1"/>
</dbReference>
<dbReference type="InterPro" id="IPR011896">
    <property type="entry name" value="OFOB"/>
</dbReference>
<protein>
    <submittedName>
        <fullName evidence="13">2-oxoacid:ferredoxin oxidoreductase subunit beta</fullName>
    </submittedName>
</protein>
<sequence>MSNLVESLSNSKTPNVPNWCPGCGDFGIWSAFKLAAQKKGWDSSNSAIVAGIGCHGHMVNFVQITAFEGLHGRSLPVASGIKMANNNLNVFSFSGDGDSLAEGCNHFVHTARRNHDITLILHDNAVYGLTTGQTSPRSPKGYVSKSTPAGSVEEPLNPLTMAIASGATFVAREYAGNIEQISELLIAANEHRGFSLVVILQPCVTFNHMYTHYFFQKNTYYLDKTHDITNKLHALEKSMEWDLNKIPLGIFYKVESPSYEDQIPVLQSGALGMRNIEVRNISDLYKGFA</sequence>
<reference evidence="13" key="1">
    <citation type="submission" date="2020-04" db="EMBL/GenBank/DDBJ databases">
        <authorList>
            <person name="Zhang T."/>
        </authorList>
    </citation>
    <scope>NUCLEOTIDE SEQUENCE</scope>
    <source>
        <strain evidence="13">HKST-UBA79</strain>
    </source>
</reference>
<evidence type="ECO:0000256" key="3">
    <source>
        <dbReference type="ARBA" id="ARBA00001966"/>
    </source>
</evidence>
<keyword evidence="4" id="KW-0479">Metal-binding</keyword>
<evidence type="ECO:0000256" key="5">
    <source>
        <dbReference type="ARBA" id="ARBA00022842"/>
    </source>
</evidence>
<dbReference type="GO" id="GO:0030976">
    <property type="term" value="F:thiamine pyrophosphate binding"/>
    <property type="evidence" value="ECO:0007669"/>
    <property type="project" value="InterPro"/>
</dbReference>
<dbReference type="AlphaFoldDB" id="A0A955ECC0"/>
<dbReference type="InterPro" id="IPR051457">
    <property type="entry name" value="2-oxoacid:Fd_oxidoreductase"/>
</dbReference>
<evidence type="ECO:0000313" key="13">
    <source>
        <dbReference type="EMBL" id="MCA9308115.1"/>
    </source>
</evidence>
<comment type="cofactor">
    <cofactor evidence="1">
        <name>Mg(2+)</name>
        <dbReference type="ChEBI" id="CHEBI:18420"/>
    </cofactor>
</comment>
<dbReference type="GO" id="GO:0051536">
    <property type="term" value="F:iron-sulfur cluster binding"/>
    <property type="evidence" value="ECO:0007669"/>
    <property type="project" value="UniProtKB-KW"/>
</dbReference>
<dbReference type="EMBL" id="JAGQNX010000037">
    <property type="protein sequence ID" value="MCA9308115.1"/>
    <property type="molecule type" value="Genomic_DNA"/>
</dbReference>
<keyword evidence="6" id="KW-0560">Oxidoreductase</keyword>
<dbReference type="GO" id="GO:0045333">
    <property type="term" value="P:cellular respiration"/>
    <property type="evidence" value="ECO:0007669"/>
    <property type="project" value="UniProtKB-ARBA"/>
</dbReference>
<reference evidence="13" key="2">
    <citation type="journal article" date="2021" name="Microbiome">
        <title>Successional dynamics and alternative stable states in a saline activated sludge microbial community over 9 years.</title>
        <authorList>
            <person name="Wang Y."/>
            <person name="Ye J."/>
            <person name="Ju F."/>
            <person name="Liu L."/>
            <person name="Boyd J.A."/>
            <person name="Deng Y."/>
            <person name="Parks D.H."/>
            <person name="Jiang X."/>
            <person name="Yin X."/>
            <person name="Woodcroft B.J."/>
            <person name="Tyson G.W."/>
            <person name="Hugenholtz P."/>
            <person name="Polz M.F."/>
            <person name="Zhang T."/>
        </authorList>
    </citation>
    <scope>NUCLEOTIDE SEQUENCE</scope>
    <source>
        <strain evidence="13">HKST-UBA79</strain>
    </source>
</reference>
<organism evidence="13 14">
    <name type="scientific">candidate division WWE3 bacterium</name>
    <dbReference type="NCBI Taxonomy" id="2053526"/>
    <lineage>
        <taxon>Bacteria</taxon>
        <taxon>Katanobacteria</taxon>
    </lineage>
</organism>
<feature type="domain" description="Pyruvate ferredoxin oxidoreductase beta subunit C-terminal" evidence="12">
    <location>
        <begin position="203"/>
        <end position="267"/>
    </location>
</feature>
<dbReference type="PANTHER" id="PTHR48084:SF4">
    <property type="entry name" value="2-OXOGLUTARATE OXIDOREDUCTASE SUBUNIT KORB"/>
    <property type="match status" value="1"/>
</dbReference>
<accession>A0A955ECC0</accession>
<dbReference type="NCBIfam" id="TIGR02177">
    <property type="entry name" value="PorB_KorB"/>
    <property type="match status" value="1"/>
</dbReference>
<comment type="caution">
    <text evidence="13">The sequence shown here is derived from an EMBL/GenBank/DDBJ whole genome shotgun (WGS) entry which is preliminary data.</text>
</comment>
<dbReference type="SUPFAM" id="SSF52518">
    <property type="entry name" value="Thiamin diphosphate-binding fold (THDP-binding)"/>
    <property type="match status" value="1"/>
</dbReference>
<keyword evidence="9" id="KW-0786">Thiamine pyrophosphate</keyword>
<comment type="cofactor">
    <cofactor evidence="3">
        <name>[4Fe-4S] cluster</name>
        <dbReference type="ChEBI" id="CHEBI:49883"/>
    </cofactor>
</comment>
<evidence type="ECO:0000256" key="9">
    <source>
        <dbReference type="ARBA" id="ARBA00023052"/>
    </source>
</evidence>
<dbReference type="InterPro" id="IPR029061">
    <property type="entry name" value="THDP-binding"/>
</dbReference>
<feature type="domain" description="Thiamine pyrophosphate enzyme TPP-binding" evidence="11">
    <location>
        <begin position="52"/>
        <end position="199"/>
    </location>
</feature>
<name>A0A955ECC0_UNCKA</name>
<keyword evidence="7" id="KW-0408">Iron</keyword>
<feature type="region of interest" description="Disordered" evidence="10">
    <location>
        <begin position="132"/>
        <end position="151"/>
    </location>
</feature>
<keyword evidence="5" id="KW-0460">Magnesium</keyword>
<dbReference type="InterPro" id="IPR011766">
    <property type="entry name" value="TPP_enzyme_TPP-bd"/>
</dbReference>
<evidence type="ECO:0000259" key="12">
    <source>
        <dbReference type="Pfam" id="PF12367"/>
    </source>
</evidence>
<evidence type="ECO:0000256" key="7">
    <source>
        <dbReference type="ARBA" id="ARBA00023004"/>
    </source>
</evidence>
<comment type="cofactor">
    <cofactor evidence="2">
        <name>thiamine diphosphate</name>
        <dbReference type="ChEBI" id="CHEBI:58937"/>
    </cofactor>
</comment>
<gene>
    <name evidence="13" type="ORF">KC980_01255</name>
</gene>
<evidence type="ECO:0000259" key="11">
    <source>
        <dbReference type="Pfam" id="PF02775"/>
    </source>
</evidence>
<dbReference type="GO" id="GO:0046872">
    <property type="term" value="F:metal ion binding"/>
    <property type="evidence" value="ECO:0007669"/>
    <property type="project" value="UniProtKB-KW"/>
</dbReference>
<evidence type="ECO:0000256" key="10">
    <source>
        <dbReference type="SAM" id="MobiDB-lite"/>
    </source>
</evidence>
<evidence type="ECO:0000256" key="1">
    <source>
        <dbReference type="ARBA" id="ARBA00001946"/>
    </source>
</evidence>
<dbReference type="Pfam" id="PF02775">
    <property type="entry name" value="TPP_enzyme_C"/>
    <property type="match status" value="1"/>
</dbReference>
<evidence type="ECO:0000313" key="14">
    <source>
        <dbReference type="Proteomes" id="UP000740557"/>
    </source>
</evidence>
<evidence type="ECO:0000256" key="2">
    <source>
        <dbReference type="ARBA" id="ARBA00001964"/>
    </source>
</evidence>
<dbReference type="GO" id="GO:0016625">
    <property type="term" value="F:oxidoreductase activity, acting on the aldehyde or oxo group of donors, iron-sulfur protein as acceptor"/>
    <property type="evidence" value="ECO:0007669"/>
    <property type="project" value="UniProtKB-ARBA"/>
</dbReference>
<dbReference type="Proteomes" id="UP000740557">
    <property type="component" value="Unassembled WGS sequence"/>
</dbReference>
<dbReference type="InterPro" id="IPR032686">
    <property type="entry name" value="PFO_beta_C"/>
</dbReference>
<proteinExistence type="predicted"/>
<dbReference type="Gene3D" id="3.40.50.970">
    <property type="match status" value="1"/>
</dbReference>